<reference evidence="2 3" key="1">
    <citation type="journal article" date="2012" name="J. Bacteriol.">
        <title>Complete Genome Sequence of Providencia stuartii Clinical Isolate MRSN 2154.</title>
        <authorList>
            <person name="Clifford R.J."/>
            <person name="Hang J."/>
            <person name="Riley M.C."/>
            <person name="Onmus-Leone F."/>
            <person name="Kuschner R.A."/>
            <person name="Lesho E.P."/>
            <person name="Waterman P.E."/>
        </authorList>
    </citation>
    <scope>NUCLEOTIDE SEQUENCE [LARGE SCALE GENOMIC DNA]</scope>
    <source>
        <strain evidence="2 3">MRSN 2154</strain>
    </source>
</reference>
<protein>
    <submittedName>
        <fullName evidence="2">Microcin l transport protein</fullName>
    </submittedName>
</protein>
<dbReference type="EMBL" id="CP003488">
    <property type="protein sequence ID" value="AFH92883.1"/>
    <property type="molecule type" value="Genomic_DNA"/>
</dbReference>
<dbReference type="HOGENOM" id="CLU_000604_61_3_6"/>
<dbReference type="GO" id="GO:0005524">
    <property type="term" value="F:ATP binding"/>
    <property type="evidence" value="ECO:0007669"/>
    <property type="project" value="InterPro"/>
</dbReference>
<dbReference type="SUPFAM" id="SSF52540">
    <property type="entry name" value="P-loop containing nucleoside triphosphate hydrolases"/>
    <property type="match status" value="1"/>
</dbReference>
<accession>A0A140NJ34</accession>
<dbReference type="Pfam" id="PF00005">
    <property type="entry name" value="ABC_tran"/>
    <property type="match status" value="1"/>
</dbReference>
<dbReference type="PANTHER" id="PTHR24221">
    <property type="entry name" value="ATP-BINDING CASSETTE SUB-FAMILY B"/>
    <property type="match status" value="1"/>
</dbReference>
<proteinExistence type="predicted"/>
<sequence length="87" mass="9943">MIGDIGSPLSGGQRQRISIARALYREPKILLMDEATSDLDVENERKITEAIASLQITRIFVAHRPEMIKSADKIFNLQLNRWVSQYD</sequence>
<evidence type="ECO:0000259" key="1">
    <source>
        <dbReference type="Pfam" id="PF00005"/>
    </source>
</evidence>
<name>A0A140NJ34_PROSM</name>
<dbReference type="PATRIC" id="fig|1157951.4.peg.994"/>
<dbReference type="InterPro" id="IPR039421">
    <property type="entry name" value="Type_1_exporter"/>
</dbReference>
<dbReference type="KEGG" id="psi:S70_05020"/>
<dbReference type="InterPro" id="IPR027417">
    <property type="entry name" value="P-loop_NTPase"/>
</dbReference>
<dbReference type="Gene3D" id="3.40.50.300">
    <property type="entry name" value="P-loop containing nucleotide triphosphate hydrolases"/>
    <property type="match status" value="1"/>
</dbReference>
<organism evidence="2 3">
    <name type="scientific">Providencia stuartii (strain MRSN 2154)</name>
    <dbReference type="NCBI Taxonomy" id="1157951"/>
    <lineage>
        <taxon>Bacteria</taxon>
        <taxon>Pseudomonadati</taxon>
        <taxon>Pseudomonadota</taxon>
        <taxon>Gammaproteobacteria</taxon>
        <taxon>Enterobacterales</taxon>
        <taxon>Morganellaceae</taxon>
        <taxon>Providencia</taxon>
    </lineage>
</organism>
<evidence type="ECO:0000313" key="3">
    <source>
        <dbReference type="Proteomes" id="UP000005012"/>
    </source>
</evidence>
<dbReference type="PANTHER" id="PTHR24221:SF606">
    <property type="entry name" value="COLICIN V SECRETION-PROCESSING ATP-BINDING PROTEIN"/>
    <property type="match status" value="1"/>
</dbReference>
<feature type="domain" description="ABC transporter" evidence="1">
    <location>
        <begin position="7"/>
        <end position="37"/>
    </location>
</feature>
<gene>
    <name evidence="2" type="ordered locus">S70_05020</name>
</gene>
<dbReference type="GO" id="GO:0016887">
    <property type="term" value="F:ATP hydrolysis activity"/>
    <property type="evidence" value="ECO:0007669"/>
    <property type="project" value="InterPro"/>
</dbReference>
<dbReference type="AlphaFoldDB" id="A0A140NJ34"/>
<dbReference type="Proteomes" id="UP000005012">
    <property type="component" value="Chromosome"/>
</dbReference>
<dbReference type="GO" id="GO:0034040">
    <property type="term" value="F:ATPase-coupled lipid transmembrane transporter activity"/>
    <property type="evidence" value="ECO:0007669"/>
    <property type="project" value="TreeGrafter"/>
</dbReference>
<dbReference type="OrthoDB" id="6828292at2"/>
<reference evidence="3" key="2">
    <citation type="submission" date="2012-04" db="EMBL/GenBank/DDBJ databases">
        <title>Complete genome sequence of Providencia stuartii clinical isolate MRSN 2154.</title>
        <authorList>
            <person name="Clifford R.J."/>
            <person name="Hang J."/>
            <person name="Riley M.C."/>
            <person name="Onmus-Leone F."/>
            <person name="Kuschner R.A."/>
            <person name="Lesho E.P."/>
            <person name="Waterman P.E."/>
        </authorList>
    </citation>
    <scope>NUCLEOTIDE SEQUENCE [LARGE SCALE GENOMIC DNA]</scope>
    <source>
        <strain evidence="3">MRSN 2154</strain>
    </source>
</reference>
<evidence type="ECO:0000313" key="2">
    <source>
        <dbReference type="EMBL" id="AFH92883.1"/>
    </source>
</evidence>
<dbReference type="InterPro" id="IPR003439">
    <property type="entry name" value="ABC_transporter-like_ATP-bd"/>
</dbReference>